<keyword evidence="9" id="KW-0812">Transmembrane</keyword>
<name>A0AA96K2W1_9BACT</name>
<dbReference type="KEGG" id="nneo:PQG83_19665"/>
<evidence type="ECO:0000256" key="7">
    <source>
        <dbReference type="HAMAP-Rule" id="MF_02204"/>
    </source>
</evidence>
<dbReference type="HAMAP" id="MF_02204">
    <property type="entry name" value="Pal"/>
    <property type="match status" value="1"/>
</dbReference>
<keyword evidence="12" id="KW-1185">Reference proteome</keyword>
<dbReference type="PANTHER" id="PTHR30329:SF21">
    <property type="entry name" value="LIPOPROTEIN YIAD-RELATED"/>
    <property type="match status" value="1"/>
</dbReference>
<dbReference type="InterPro" id="IPR036737">
    <property type="entry name" value="OmpA-like_sf"/>
</dbReference>
<dbReference type="PROSITE" id="PS51123">
    <property type="entry name" value="OMPA_2"/>
    <property type="match status" value="1"/>
</dbReference>
<dbReference type="InterPro" id="IPR006665">
    <property type="entry name" value="OmpA-like"/>
</dbReference>
<evidence type="ECO:0000256" key="9">
    <source>
        <dbReference type="SAM" id="Phobius"/>
    </source>
</evidence>
<proteinExistence type="inferred from homology"/>
<comment type="subcellular location">
    <subcellularLocation>
        <location evidence="1">Cell outer membrane</location>
    </subcellularLocation>
</comment>
<dbReference type="InterPro" id="IPR006664">
    <property type="entry name" value="OMP_bac"/>
</dbReference>
<evidence type="ECO:0000256" key="6">
    <source>
        <dbReference type="ARBA" id="ARBA00023288"/>
    </source>
</evidence>
<evidence type="ECO:0000313" key="12">
    <source>
        <dbReference type="Proteomes" id="UP001302494"/>
    </source>
</evidence>
<keyword evidence="4" id="KW-0564">Palmitate</keyword>
<feature type="domain" description="OmpA-like" evidence="10">
    <location>
        <begin position="117"/>
        <end position="234"/>
    </location>
</feature>
<sequence>MTVHSSTRRVYVWGIVILMMLLATGCAHRSTHGVHKYGKKSGAPTLVASQGDFPTGAPEQALRKENSMGEGYFPEGTGALSDLLAEDPLIREDHPFESSLTPSDTPNDYWGNRTRAEQLTAQSGLRDVHFEFDSFQLNEQAKATLVANAEWLKAHPYAEITIEGHCDDRGTASYNHVLGEKRAIRTKTYLTSLGVPAERLHVMSFGKENPACWDSTEPCFQKNRRAHLVLDISVASTPMPYVADRRDW</sequence>
<evidence type="ECO:0000313" key="11">
    <source>
        <dbReference type="EMBL" id="WNM61934.1"/>
    </source>
</evidence>
<accession>A0AA96K2W1</accession>
<dbReference type="CDD" id="cd07185">
    <property type="entry name" value="OmpA_C-like"/>
    <property type="match status" value="1"/>
</dbReference>
<dbReference type="EMBL" id="CP116968">
    <property type="protein sequence ID" value="WNM61934.1"/>
    <property type="molecule type" value="Genomic_DNA"/>
</dbReference>
<evidence type="ECO:0000256" key="1">
    <source>
        <dbReference type="ARBA" id="ARBA00004442"/>
    </source>
</evidence>
<dbReference type="PANTHER" id="PTHR30329">
    <property type="entry name" value="STATOR ELEMENT OF FLAGELLAR MOTOR COMPLEX"/>
    <property type="match status" value="1"/>
</dbReference>
<dbReference type="Pfam" id="PF00691">
    <property type="entry name" value="OmpA"/>
    <property type="match status" value="1"/>
</dbReference>
<dbReference type="PRINTS" id="PR01021">
    <property type="entry name" value="OMPADOMAIN"/>
</dbReference>
<keyword evidence="6" id="KW-0449">Lipoprotein</keyword>
<dbReference type="SUPFAM" id="SSF103088">
    <property type="entry name" value="OmpA-like"/>
    <property type="match status" value="1"/>
</dbReference>
<keyword evidence="9" id="KW-1133">Transmembrane helix</keyword>
<gene>
    <name evidence="7" type="primary">pal</name>
    <name evidence="11" type="ORF">PQG83_19665</name>
</gene>
<dbReference type="Gene3D" id="3.30.1330.60">
    <property type="entry name" value="OmpA-like domain"/>
    <property type="match status" value="1"/>
</dbReference>
<keyword evidence="3 8" id="KW-0472">Membrane</keyword>
<comment type="similarity">
    <text evidence="7">Belongs to the Pal lipoprotein family.</text>
</comment>
<evidence type="ECO:0000256" key="4">
    <source>
        <dbReference type="ARBA" id="ARBA00023139"/>
    </source>
</evidence>
<dbReference type="InterPro" id="IPR050330">
    <property type="entry name" value="Bact_OuterMem_StrucFunc"/>
</dbReference>
<evidence type="ECO:0000256" key="5">
    <source>
        <dbReference type="ARBA" id="ARBA00023237"/>
    </source>
</evidence>
<dbReference type="Proteomes" id="UP001302494">
    <property type="component" value="Chromosome"/>
</dbReference>
<evidence type="ECO:0000256" key="3">
    <source>
        <dbReference type="ARBA" id="ARBA00023136"/>
    </source>
</evidence>
<evidence type="ECO:0000256" key="8">
    <source>
        <dbReference type="PROSITE-ProRule" id="PRU00473"/>
    </source>
</evidence>
<dbReference type="RefSeq" id="WP_312744678.1">
    <property type="nucleotide sequence ID" value="NZ_CP116968.1"/>
</dbReference>
<evidence type="ECO:0000259" key="10">
    <source>
        <dbReference type="PROSITE" id="PS51123"/>
    </source>
</evidence>
<evidence type="ECO:0000256" key="2">
    <source>
        <dbReference type="ARBA" id="ARBA00022729"/>
    </source>
</evidence>
<dbReference type="AlphaFoldDB" id="A0AA96K2W1"/>
<dbReference type="InterPro" id="IPR039001">
    <property type="entry name" value="Pal"/>
</dbReference>
<organism evidence="11 12">
    <name type="scientific">Candidatus Nitrospira neomarina</name>
    <dbReference type="NCBI Taxonomy" id="3020899"/>
    <lineage>
        <taxon>Bacteria</taxon>
        <taxon>Pseudomonadati</taxon>
        <taxon>Nitrospirota</taxon>
        <taxon>Nitrospiria</taxon>
        <taxon>Nitrospirales</taxon>
        <taxon>Nitrospiraceae</taxon>
        <taxon>Nitrospira</taxon>
    </lineage>
</organism>
<dbReference type="GO" id="GO:0051301">
    <property type="term" value="P:cell division"/>
    <property type="evidence" value="ECO:0007669"/>
    <property type="project" value="InterPro"/>
</dbReference>
<keyword evidence="5" id="KW-0998">Cell outer membrane</keyword>
<feature type="transmembrane region" description="Helical" evidence="9">
    <location>
        <begin position="12"/>
        <end position="31"/>
    </location>
</feature>
<dbReference type="GO" id="GO:0009279">
    <property type="term" value="C:cell outer membrane"/>
    <property type="evidence" value="ECO:0007669"/>
    <property type="project" value="UniProtKB-SubCell"/>
</dbReference>
<keyword evidence="2" id="KW-0732">Signal</keyword>
<reference evidence="11 12" key="1">
    <citation type="submission" date="2023-01" db="EMBL/GenBank/DDBJ databases">
        <title>Cultivation and genomic characterization of new, ubiquitous marine nitrite-oxidizing bacteria from the Nitrospirales.</title>
        <authorList>
            <person name="Mueller A.J."/>
            <person name="Daebeler A."/>
            <person name="Herbold C.W."/>
            <person name="Kirkegaard R.H."/>
            <person name="Daims H."/>
        </authorList>
    </citation>
    <scope>NUCLEOTIDE SEQUENCE [LARGE SCALE GENOMIC DNA]</scope>
    <source>
        <strain evidence="11 12">DK</strain>
    </source>
</reference>
<protein>
    <recommendedName>
        <fullName evidence="7">Peptidoglycan-associated protein</fullName>
    </recommendedName>
</protein>